<keyword evidence="9" id="KW-1185">Reference proteome</keyword>
<evidence type="ECO:0000313" key="9">
    <source>
        <dbReference type="Proteomes" id="UP001152799"/>
    </source>
</evidence>
<evidence type="ECO:0000259" key="6">
    <source>
        <dbReference type="PROSITE" id="PS50404"/>
    </source>
</evidence>
<organism evidence="8 9">
    <name type="scientific">Ceutorhynchus assimilis</name>
    <name type="common">cabbage seed weevil</name>
    <dbReference type="NCBI Taxonomy" id="467358"/>
    <lineage>
        <taxon>Eukaryota</taxon>
        <taxon>Metazoa</taxon>
        <taxon>Ecdysozoa</taxon>
        <taxon>Arthropoda</taxon>
        <taxon>Hexapoda</taxon>
        <taxon>Insecta</taxon>
        <taxon>Pterygota</taxon>
        <taxon>Neoptera</taxon>
        <taxon>Endopterygota</taxon>
        <taxon>Coleoptera</taxon>
        <taxon>Polyphaga</taxon>
        <taxon>Cucujiformia</taxon>
        <taxon>Curculionidae</taxon>
        <taxon>Ceutorhynchinae</taxon>
        <taxon>Ceutorhynchus</taxon>
    </lineage>
</organism>
<dbReference type="InterPro" id="IPR004045">
    <property type="entry name" value="Glutathione_S-Trfase_N"/>
</dbReference>
<evidence type="ECO:0000256" key="4">
    <source>
        <dbReference type="ARBA" id="ARBA00038317"/>
    </source>
</evidence>
<dbReference type="PANTHER" id="PTHR11571">
    <property type="entry name" value="GLUTATHIONE S-TRANSFERASE"/>
    <property type="match status" value="1"/>
</dbReference>
<dbReference type="InterPro" id="IPR036282">
    <property type="entry name" value="Glutathione-S-Trfase_C_sf"/>
</dbReference>
<dbReference type="InterPro" id="IPR010987">
    <property type="entry name" value="Glutathione-S-Trfase_C-like"/>
</dbReference>
<evidence type="ECO:0000256" key="2">
    <source>
        <dbReference type="ARBA" id="ARBA00012452"/>
    </source>
</evidence>
<dbReference type="Pfam" id="PF14497">
    <property type="entry name" value="GST_C_3"/>
    <property type="match status" value="1"/>
</dbReference>
<dbReference type="OrthoDB" id="414243at2759"/>
<evidence type="ECO:0000313" key="8">
    <source>
        <dbReference type="EMBL" id="CAG9772548.1"/>
    </source>
</evidence>
<evidence type="ECO:0000259" key="7">
    <source>
        <dbReference type="PROSITE" id="PS50405"/>
    </source>
</evidence>
<dbReference type="Gene3D" id="1.20.1050.10">
    <property type="match status" value="1"/>
</dbReference>
<dbReference type="GO" id="GO:0004602">
    <property type="term" value="F:glutathione peroxidase activity"/>
    <property type="evidence" value="ECO:0007669"/>
    <property type="project" value="UniProtKB-ARBA"/>
</dbReference>
<dbReference type="GO" id="GO:0006749">
    <property type="term" value="P:glutathione metabolic process"/>
    <property type="evidence" value="ECO:0007669"/>
    <property type="project" value="TreeGrafter"/>
</dbReference>
<dbReference type="EC" id="2.5.1.18" evidence="2"/>
<dbReference type="Gene3D" id="3.40.30.10">
    <property type="entry name" value="Glutaredoxin"/>
    <property type="match status" value="1"/>
</dbReference>
<dbReference type="PROSITE" id="PS50404">
    <property type="entry name" value="GST_NTER"/>
    <property type="match status" value="1"/>
</dbReference>
<dbReference type="SUPFAM" id="SSF47616">
    <property type="entry name" value="GST C-terminal domain-like"/>
    <property type="match status" value="1"/>
</dbReference>
<comment type="similarity">
    <text evidence="4">Belongs to the GST superfamily. Sigma family.</text>
</comment>
<dbReference type="Proteomes" id="UP001152799">
    <property type="component" value="Chromosome 8"/>
</dbReference>
<protein>
    <recommendedName>
        <fullName evidence="2">glutathione transferase</fullName>
        <ecNumber evidence="2">2.5.1.18</ecNumber>
    </recommendedName>
</protein>
<dbReference type="PANTHER" id="PTHR11571:SF224">
    <property type="entry name" value="HEMATOPOIETIC PROSTAGLANDIN D SYNTHASE"/>
    <property type="match status" value="1"/>
</dbReference>
<dbReference type="Pfam" id="PF02798">
    <property type="entry name" value="GST_N"/>
    <property type="match status" value="1"/>
</dbReference>
<dbReference type="InterPro" id="IPR004046">
    <property type="entry name" value="GST_C"/>
</dbReference>
<dbReference type="GO" id="GO:0004364">
    <property type="term" value="F:glutathione transferase activity"/>
    <property type="evidence" value="ECO:0007669"/>
    <property type="project" value="UniProtKB-EC"/>
</dbReference>
<comment type="subunit">
    <text evidence="1">Homodimer.</text>
</comment>
<dbReference type="SUPFAM" id="SSF52833">
    <property type="entry name" value="Thioredoxin-like"/>
    <property type="match status" value="1"/>
</dbReference>
<dbReference type="CDD" id="cd03039">
    <property type="entry name" value="GST_N_Sigma_like"/>
    <property type="match status" value="1"/>
</dbReference>
<sequence length="242" mass="27699">MDIFRLVGTFARTTAAKSNWHTFDVRLGATMASTKPKYRLTYFTFTGLAEPTRLLFAYGGIEYEDVRISQADWPKFKKSMPIHLMPVLEIDGKIIHQSLAMARYVAKQVGLTGDNDLEACEIDMKVDTLNDYRLKILEGSSEADPVRKARLKEKLDKETLPFLLGKLDTWVKESNGYFANNKLSWADLYFFAISGFLDVYHGRELLPGYPNLQALRETVSKIPAIKAWVEKRPPDNYTPYAW</sequence>
<dbReference type="InterPro" id="IPR050213">
    <property type="entry name" value="GST_superfamily"/>
</dbReference>
<name>A0A9N9N202_9CUCU</name>
<dbReference type="InterPro" id="IPR040079">
    <property type="entry name" value="Glutathione_S-Trfase"/>
</dbReference>
<dbReference type="FunFam" id="3.40.30.10:FF:000035">
    <property type="entry name" value="hematopoietic prostaglandin D synthase"/>
    <property type="match status" value="1"/>
</dbReference>
<dbReference type="SFLD" id="SFLDG01205">
    <property type="entry name" value="AMPS.1"/>
    <property type="match status" value="1"/>
</dbReference>
<feature type="domain" description="GST C-terminal" evidence="7">
    <location>
        <begin position="115"/>
        <end position="240"/>
    </location>
</feature>
<reference evidence="8" key="1">
    <citation type="submission" date="2022-01" db="EMBL/GenBank/DDBJ databases">
        <authorList>
            <person name="King R."/>
        </authorList>
    </citation>
    <scope>NUCLEOTIDE SEQUENCE</scope>
</reference>
<dbReference type="InterPro" id="IPR036249">
    <property type="entry name" value="Thioredoxin-like_sf"/>
</dbReference>
<keyword evidence="3" id="KW-0808">Transferase</keyword>
<dbReference type="SFLD" id="SFLDG00363">
    <property type="entry name" value="AMPS_(cytGST):_Alpha-__Mu-__Pi"/>
    <property type="match status" value="1"/>
</dbReference>
<dbReference type="FunFam" id="1.20.1050.10:FF:000030">
    <property type="entry name" value="Glutathione S-transferase S1"/>
    <property type="match status" value="1"/>
</dbReference>
<feature type="domain" description="GST N-terminal" evidence="6">
    <location>
        <begin position="36"/>
        <end position="113"/>
    </location>
</feature>
<comment type="catalytic activity">
    <reaction evidence="5">
        <text>RX + glutathione = an S-substituted glutathione + a halide anion + H(+)</text>
        <dbReference type="Rhea" id="RHEA:16437"/>
        <dbReference type="ChEBI" id="CHEBI:15378"/>
        <dbReference type="ChEBI" id="CHEBI:16042"/>
        <dbReference type="ChEBI" id="CHEBI:17792"/>
        <dbReference type="ChEBI" id="CHEBI:57925"/>
        <dbReference type="ChEBI" id="CHEBI:90779"/>
        <dbReference type="EC" id="2.5.1.18"/>
    </reaction>
</comment>
<proteinExistence type="inferred from homology"/>
<dbReference type="CDD" id="cd03192">
    <property type="entry name" value="GST_C_Sigma_like"/>
    <property type="match status" value="1"/>
</dbReference>
<gene>
    <name evidence="8" type="ORF">CEUTPL_LOCUS12954</name>
</gene>
<dbReference type="EMBL" id="OU892284">
    <property type="protein sequence ID" value="CAG9772548.1"/>
    <property type="molecule type" value="Genomic_DNA"/>
</dbReference>
<dbReference type="AlphaFoldDB" id="A0A9N9N202"/>
<accession>A0A9N9N202</accession>
<evidence type="ECO:0000256" key="5">
    <source>
        <dbReference type="ARBA" id="ARBA00047960"/>
    </source>
</evidence>
<evidence type="ECO:0000256" key="3">
    <source>
        <dbReference type="ARBA" id="ARBA00022679"/>
    </source>
</evidence>
<evidence type="ECO:0000256" key="1">
    <source>
        <dbReference type="ARBA" id="ARBA00011738"/>
    </source>
</evidence>
<dbReference type="SFLD" id="SFLDS00019">
    <property type="entry name" value="Glutathione_Transferase_(cytos"/>
    <property type="match status" value="1"/>
</dbReference>
<dbReference type="PROSITE" id="PS50405">
    <property type="entry name" value="GST_CTER"/>
    <property type="match status" value="1"/>
</dbReference>